<feature type="compositionally biased region" description="Polar residues" evidence="1">
    <location>
        <begin position="38"/>
        <end position="55"/>
    </location>
</feature>
<dbReference type="EMBL" id="SRPO01000105">
    <property type="protein sequence ID" value="KAG5940955.1"/>
    <property type="molecule type" value="Genomic_DNA"/>
</dbReference>
<sequence>MAMKTLRRGSGGHSQQQSHITKPPRNLEAERVKRTSEWVEQQSRQVWNPEMSESGTSEKVESETDFRLKWKK</sequence>
<accession>A0A9P7MES2</accession>
<evidence type="ECO:0000313" key="3">
    <source>
        <dbReference type="Proteomes" id="UP000706124"/>
    </source>
</evidence>
<feature type="compositionally biased region" description="Basic and acidic residues" evidence="1">
    <location>
        <begin position="25"/>
        <end position="37"/>
    </location>
</feature>
<feature type="compositionally biased region" description="Basic and acidic residues" evidence="1">
    <location>
        <begin position="56"/>
        <end position="72"/>
    </location>
</feature>
<evidence type="ECO:0000313" key="2">
    <source>
        <dbReference type="EMBL" id="KAG5940955.1"/>
    </source>
</evidence>
<gene>
    <name evidence="2" type="ORF">E4U60_000252</name>
</gene>
<keyword evidence="3" id="KW-1185">Reference proteome</keyword>
<dbReference type="OrthoDB" id="10410597at2759"/>
<organism evidence="2 3">
    <name type="scientific">Claviceps pazoutovae</name>
    <dbReference type="NCBI Taxonomy" id="1649127"/>
    <lineage>
        <taxon>Eukaryota</taxon>
        <taxon>Fungi</taxon>
        <taxon>Dikarya</taxon>
        <taxon>Ascomycota</taxon>
        <taxon>Pezizomycotina</taxon>
        <taxon>Sordariomycetes</taxon>
        <taxon>Hypocreomycetidae</taxon>
        <taxon>Hypocreales</taxon>
        <taxon>Clavicipitaceae</taxon>
        <taxon>Claviceps</taxon>
    </lineage>
</organism>
<protein>
    <submittedName>
        <fullName evidence="2">Uncharacterized protein</fullName>
    </submittedName>
</protein>
<proteinExistence type="predicted"/>
<name>A0A9P7MES2_9HYPO</name>
<evidence type="ECO:0000256" key="1">
    <source>
        <dbReference type="SAM" id="MobiDB-lite"/>
    </source>
</evidence>
<dbReference type="Proteomes" id="UP000706124">
    <property type="component" value="Unassembled WGS sequence"/>
</dbReference>
<reference evidence="2 3" key="1">
    <citation type="journal article" date="2020" name="bioRxiv">
        <title>Whole genome comparisons of ergot fungi reveals the divergence and evolution of species within the genus Claviceps are the result of varying mechanisms driving genome evolution and host range expansion.</title>
        <authorList>
            <person name="Wyka S.A."/>
            <person name="Mondo S.J."/>
            <person name="Liu M."/>
            <person name="Dettman J."/>
            <person name="Nalam V."/>
            <person name="Broders K.D."/>
        </authorList>
    </citation>
    <scope>NUCLEOTIDE SEQUENCE [LARGE SCALE GENOMIC DNA]</scope>
    <source>
        <strain evidence="2 3">CCC 1485</strain>
    </source>
</reference>
<comment type="caution">
    <text evidence="2">The sequence shown here is derived from an EMBL/GenBank/DDBJ whole genome shotgun (WGS) entry which is preliminary data.</text>
</comment>
<feature type="region of interest" description="Disordered" evidence="1">
    <location>
        <begin position="1"/>
        <end position="72"/>
    </location>
</feature>
<dbReference type="AlphaFoldDB" id="A0A9P7MES2"/>